<sequence>MKLRQGLLTVTVGLCLLGWNPPALAEQHPYLGLGMSGAGRNNPAFNAGESDNLSFTLRGSLPLGEFFAVKSSVFVGQYSVQAAPTATLTVPLQPQINGYVGVGYSFAVASTGESNNNNVLGNTAAPVAIGGVEFFPGSSSALYIDVMFSPTGFEGRHEAASLNMGWGMRF</sequence>
<organism evidence="1">
    <name type="scientific">Planktothricoides sp. SpSt-374</name>
    <dbReference type="NCBI Taxonomy" id="2282167"/>
    <lineage>
        <taxon>Bacteria</taxon>
        <taxon>Bacillati</taxon>
        <taxon>Cyanobacteriota</taxon>
        <taxon>Cyanophyceae</taxon>
        <taxon>Oscillatoriophycideae</taxon>
        <taxon>Oscillatoriales</taxon>
        <taxon>Oscillatoriaceae</taxon>
        <taxon>Planktothricoides</taxon>
    </lineage>
</organism>
<protein>
    <recommendedName>
        <fullName evidence="2">Outer membrane protein beta-barrel domain-containing protein</fullName>
    </recommendedName>
</protein>
<reference evidence="1" key="1">
    <citation type="journal article" date="2020" name="mSystems">
        <title>Genome- and Community-Level Interaction Insights into Carbon Utilization and Element Cycling Functions of Hydrothermarchaeota in Hydrothermal Sediment.</title>
        <authorList>
            <person name="Zhou Z."/>
            <person name="Liu Y."/>
            <person name="Xu W."/>
            <person name="Pan J."/>
            <person name="Luo Z.H."/>
            <person name="Li M."/>
        </authorList>
    </citation>
    <scope>NUCLEOTIDE SEQUENCE [LARGE SCALE GENOMIC DNA]</scope>
    <source>
        <strain evidence="1">SpSt-374</strain>
    </source>
</reference>
<name>A0A7C3ZLG9_9CYAN</name>
<gene>
    <name evidence="1" type="ORF">ENR15_08555</name>
</gene>
<proteinExistence type="predicted"/>
<evidence type="ECO:0008006" key="2">
    <source>
        <dbReference type="Google" id="ProtNLM"/>
    </source>
</evidence>
<dbReference type="AlphaFoldDB" id="A0A7C3ZLG9"/>
<evidence type="ECO:0000313" key="1">
    <source>
        <dbReference type="EMBL" id="HGG00684.1"/>
    </source>
</evidence>
<comment type="caution">
    <text evidence="1">The sequence shown here is derived from an EMBL/GenBank/DDBJ whole genome shotgun (WGS) entry which is preliminary data.</text>
</comment>
<dbReference type="SUPFAM" id="SSF56925">
    <property type="entry name" value="OMPA-like"/>
    <property type="match status" value="1"/>
</dbReference>
<dbReference type="EMBL" id="DSPX01000083">
    <property type="protein sequence ID" value="HGG00684.1"/>
    <property type="molecule type" value="Genomic_DNA"/>
</dbReference>
<accession>A0A7C3ZLG9</accession>
<dbReference type="InterPro" id="IPR011250">
    <property type="entry name" value="OMP/PagP_B-barrel"/>
</dbReference>